<dbReference type="PANTHER" id="PTHR11373:SF4">
    <property type="entry name" value="DEOXYNUCLEOSIDE TRIPHOSPHATE TRIPHOSPHOHYDROLASE SAMHD1"/>
    <property type="match status" value="1"/>
</dbReference>
<dbReference type="FunFam" id="1.10.3210.10:FF:000015">
    <property type="entry name" value="Deoxynucleoside triphosphate triphosphohydrolase SAMHD1"/>
    <property type="match status" value="1"/>
</dbReference>
<evidence type="ECO:0000256" key="4">
    <source>
        <dbReference type="ARBA" id="ARBA00020285"/>
    </source>
</evidence>
<dbReference type="InterPro" id="IPR006674">
    <property type="entry name" value="HD_domain"/>
</dbReference>
<dbReference type="SUPFAM" id="SSF109604">
    <property type="entry name" value="HD-domain/PDEase-like"/>
    <property type="match status" value="1"/>
</dbReference>
<dbReference type="InterPro" id="IPR050135">
    <property type="entry name" value="dGTPase-like"/>
</dbReference>
<comment type="catalytic activity">
    <reaction evidence="23">
        <text>dTTP + H2O = thymidine + triphosphate + H(+)</text>
        <dbReference type="Rhea" id="RHEA:80079"/>
        <dbReference type="ChEBI" id="CHEBI:15377"/>
        <dbReference type="ChEBI" id="CHEBI:15378"/>
        <dbReference type="ChEBI" id="CHEBI:17748"/>
        <dbReference type="ChEBI" id="CHEBI:18036"/>
        <dbReference type="ChEBI" id="CHEBI:37568"/>
    </reaction>
    <physiologicalReaction direction="left-to-right" evidence="23">
        <dbReference type="Rhea" id="RHEA:80080"/>
    </physiologicalReaction>
</comment>
<keyword evidence="8" id="KW-0235">DNA replication</keyword>
<evidence type="ECO:0000256" key="22">
    <source>
        <dbReference type="ARBA" id="ARBA00049174"/>
    </source>
</evidence>
<evidence type="ECO:0000256" key="3">
    <source>
        <dbReference type="ARBA" id="ARBA00005776"/>
    </source>
</evidence>
<organism evidence="26 27">
    <name type="scientific">Zosterops borbonicus</name>
    <dbReference type="NCBI Taxonomy" id="364589"/>
    <lineage>
        <taxon>Eukaryota</taxon>
        <taxon>Metazoa</taxon>
        <taxon>Chordata</taxon>
        <taxon>Craniata</taxon>
        <taxon>Vertebrata</taxon>
        <taxon>Euteleostomi</taxon>
        <taxon>Archelosauria</taxon>
        <taxon>Archosauria</taxon>
        <taxon>Dinosauria</taxon>
        <taxon>Saurischia</taxon>
        <taxon>Theropoda</taxon>
        <taxon>Coelurosauria</taxon>
        <taxon>Aves</taxon>
        <taxon>Neognathae</taxon>
        <taxon>Neoaves</taxon>
        <taxon>Telluraves</taxon>
        <taxon>Australaves</taxon>
        <taxon>Passeriformes</taxon>
        <taxon>Sylvioidea</taxon>
        <taxon>Zosteropidae</taxon>
        <taxon>Zosterops</taxon>
    </lineage>
</organism>
<dbReference type="EMBL" id="SWJQ01000382">
    <property type="protein sequence ID" value="TRZ15168.1"/>
    <property type="molecule type" value="Genomic_DNA"/>
</dbReference>
<keyword evidence="9" id="KW-0479">Metal-binding</keyword>
<comment type="subcellular location">
    <subcellularLocation>
        <location evidence="2">Chromosome</location>
    </subcellularLocation>
    <subcellularLocation>
        <location evidence="1">Nucleus</location>
    </subcellularLocation>
</comment>
<evidence type="ECO:0000256" key="8">
    <source>
        <dbReference type="ARBA" id="ARBA00022705"/>
    </source>
</evidence>
<protein>
    <recommendedName>
        <fullName evidence="4">Deoxynucleoside triphosphate triphosphohydrolase SAMHD1</fullName>
    </recommendedName>
</protein>
<evidence type="ECO:0000256" key="19">
    <source>
        <dbReference type="ARBA" id="ARBA00047701"/>
    </source>
</evidence>
<keyword evidence="17" id="KW-0234">DNA repair</keyword>
<dbReference type="GO" id="GO:0005694">
    <property type="term" value="C:chromosome"/>
    <property type="evidence" value="ECO:0007669"/>
    <property type="project" value="UniProtKB-SubCell"/>
</dbReference>
<evidence type="ECO:0000256" key="5">
    <source>
        <dbReference type="ARBA" id="ARBA00022454"/>
    </source>
</evidence>
<keyword evidence="7" id="KW-0399">Innate immunity</keyword>
<gene>
    <name evidence="26" type="ORF">HGM15179_011953</name>
</gene>
<comment type="caution">
    <text evidence="26">The sequence shown here is derived from an EMBL/GenBank/DDBJ whole genome shotgun (WGS) entry which is preliminary data.</text>
</comment>
<accession>A0A8K1LIS5</accession>
<feature type="compositionally biased region" description="Basic and acidic residues" evidence="24">
    <location>
        <begin position="12"/>
        <end position="28"/>
    </location>
</feature>
<keyword evidence="11" id="KW-0227">DNA damage</keyword>
<proteinExistence type="inferred from homology"/>
<name>A0A8K1LIS5_9PASS</name>
<feature type="region of interest" description="Disordered" evidence="24">
    <location>
        <begin position="1"/>
        <end position="28"/>
    </location>
</feature>
<evidence type="ECO:0000256" key="23">
    <source>
        <dbReference type="ARBA" id="ARBA00049451"/>
    </source>
</evidence>
<dbReference type="Gene3D" id="3.30.70.2760">
    <property type="match status" value="1"/>
</dbReference>
<evidence type="ECO:0000256" key="12">
    <source>
        <dbReference type="ARBA" id="ARBA00022801"/>
    </source>
</evidence>
<evidence type="ECO:0000256" key="24">
    <source>
        <dbReference type="SAM" id="MobiDB-lite"/>
    </source>
</evidence>
<evidence type="ECO:0000256" key="13">
    <source>
        <dbReference type="ARBA" id="ARBA00022833"/>
    </source>
</evidence>
<keyword evidence="12" id="KW-0378">Hydrolase</keyword>
<keyword evidence="14" id="KW-0391">Immunity</keyword>
<dbReference type="GO" id="GO:0006281">
    <property type="term" value="P:DNA repair"/>
    <property type="evidence" value="ECO:0007669"/>
    <property type="project" value="UniProtKB-KW"/>
</dbReference>
<dbReference type="GO" id="GO:0051607">
    <property type="term" value="P:defense response to virus"/>
    <property type="evidence" value="ECO:0007669"/>
    <property type="project" value="UniProtKB-KW"/>
</dbReference>
<feature type="domain" description="HD" evidence="25">
    <location>
        <begin position="149"/>
        <end position="301"/>
    </location>
</feature>
<dbReference type="Gene3D" id="1.10.3210.10">
    <property type="entry name" value="Hypothetical protein af1432"/>
    <property type="match status" value="1"/>
</dbReference>
<dbReference type="SMART" id="SM00471">
    <property type="entry name" value="HDc"/>
    <property type="match status" value="1"/>
</dbReference>
<dbReference type="GO" id="GO:0005634">
    <property type="term" value="C:nucleus"/>
    <property type="evidence" value="ECO:0007669"/>
    <property type="project" value="UniProtKB-SubCell"/>
</dbReference>
<comment type="catalytic activity">
    <reaction evidence="22">
        <text>dGTP + H2O = 2'-deoxyguanosine + triphosphate + H(+)</text>
        <dbReference type="Rhea" id="RHEA:15193"/>
        <dbReference type="ChEBI" id="CHEBI:15377"/>
        <dbReference type="ChEBI" id="CHEBI:15378"/>
        <dbReference type="ChEBI" id="CHEBI:17172"/>
        <dbReference type="ChEBI" id="CHEBI:18036"/>
        <dbReference type="ChEBI" id="CHEBI:61429"/>
    </reaction>
    <physiologicalReaction direction="left-to-right" evidence="22">
        <dbReference type="Rhea" id="RHEA:15194"/>
    </physiologicalReaction>
</comment>
<dbReference type="FunFam" id="3.30.70.2760:FF:000002">
    <property type="entry name" value="SAM and HD domain-containing deoxynucleoside triphosphate triphosphohydrolase 1"/>
    <property type="match status" value="1"/>
</dbReference>
<comment type="catalytic activity">
    <reaction evidence="21">
        <text>a 2'-deoxyribonucleoside 5'-triphosphate + H2O = a 2'-deoxyribonucleoside + triphosphate + H(+)</text>
        <dbReference type="Rhea" id="RHEA:46148"/>
        <dbReference type="ChEBI" id="CHEBI:15377"/>
        <dbReference type="ChEBI" id="CHEBI:15378"/>
        <dbReference type="ChEBI" id="CHEBI:18036"/>
        <dbReference type="ChEBI" id="CHEBI:18274"/>
        <dbReference type="ChEBI" id="CHEBI:61560"/>
    </reaction>
    <physiologicalReaction direction="left-to-right" evidence="21">
        <dbReference type="Rhea" id="RHEA:46149"/>
    </physiologicalReaction>
</comment>
<evidence type="ECO:0000256" key="14">
    <source>
        <dbReference type="ARBA" id="ARBA00022859"/>
    </source>
</evidence>
<keyword evidence="5" id="KW-0158">Chromosome</keyword>
<dbReference type="GO" id="GO:0045088">
    <property type="term" value="P:regulation of innate immune response"/>
    <property type="evidence" value="ECO:0007669"/>
    <property type="project" value="TreeGrafter"/>
</dbReference>
<dbReference type="GO" id="GO:0008832">
    <property type="term" value="F:dGTPase activity"/>
    <property type="evidence" value="ECO:0007669"/>
    <property type="project" value="TreeGrafter"/>
</dbReference>
<dbReference type="PROSITE" id="PS51831">
    <property type="entry name" value="HD"/>
    <property type="match status" value="1"/>
</dbReference>
<dbReference type="GO" id="GO:0005525">
    <property type="term" value="F:GTP binding"/>
    <property type="evidence" value="ECO:0007669"/>
    <property type="project" value="UniProtKB-KW"/>
</dbReference>
<dbReference type="CDD" id="cd09508">
    <property type="entry name" value="SAM_HD"/>
    <property type="match status" value="1"/>
</dbReference>
<keyword evidence="13" id="KW-0862">Zinc</keyword>
<dbReference type="PANTHER" id="PTHR11373">
    <property type="entry name" value="DEOXYNUCLEOSIDE TRIPHOSPHATE TRIPHOSPHOHYDROLASE"/>
    <property type="match status" value="1"/>
</dbReference>
<comment type="catalytic activity">
    <reaction evidence="19">
        <text>dCTP + H2O = 2'-deoxycytidine + triphosphate + H(+)</text>
        <dbReference type="Rhea" id="RHEA:80083"/>
        <dbReference type="ChEBI" id="CHEBI:15377"/>
        <dbReference type="ChEBI" id="CHEBI:15378"/>
        <dbReference type="ChEBI" id="CHEBI:15698"/>
        <dbReference type="ChEBI" id="CHEBI:18036"/>
        <dbReference type="ChEBI" id="CHEBI:61481"/>
    </reaction>
    <physiologicalReaction direction="left-to-right" evidence="19">
        <dbReference type="Rhea" id="RHEA:80084"/>
    </physiologicalReaction>
</comment>
<keyword evidence="10" id="KW-0547">Nucleotide-binding</keyword>
<sequence>MGSPAGAPAKRARCDGPRGPGSDHSDPRLWDTERLCQHLSRCGVGDPSLLRRFRESGVTGRMLLDLPACAPELIRVCCPAERLEVLACLTQLQQQHMELMKVFNDPIHGHIELHPLLVRIIDTPQFQRLRYIKQLGGTYFVFPGASHNRFEHSLGVGYLAGCLVRTLKERQPELDITQRDILCVEIAGLCHDLGHGPFSHMFDGRFIPLTRPDLKWKHETASVQMFEHLITSNKLEEVMKFYGLVLEEDMFFIKEQIGGPIDETACVKSWPYRGRPKEKSFLYEIVANKKNGIDVDKWDYFARDCHHLGIPNNFDYKRLLIFTRVCEVENQKHICTRDKEVGNLYEMFHTRNCLHRRAYQHKTGNIIEIMITEAFQKADKFFEIRGSGENVYRISTAMEDMEAYTKLTDCIYLEILHSSHPELEEAREILRKVERRELYKFLGETRPESKKEIVKSNSLAESIANSKPEKDPPDVELKAENFIVDVISMDYGMKEQNPIDKVHFYCKADPSKAVKISKEQVSKLLPIIFMEQVVRVYYKSQNPHIISAAKQYFVQWCMENDFTKPQAMGPALGEDPTAPLAQCSHLALPHPGQWPPPGASTALDAAPAVGEGKVKSRLTSLVTVCAEMNLPGAEGRAVVVSALVSCQMTFG</sequence>
<dbReference type="OrthoDB" id="9991235at2759"/>
<evidence type="ECO:0000256" key="7">
    <source>
        <dbReference type="ARBA" id="ARBA00022588"/>
    </source>
</evidence>
<evidence type="ECO:0000256" key="17">
    <source>
        <dbReference type="ARBA" id="ARBA00023204"/>
    </source>
</evidence>
<keyword evidence="16" id="KW-0342">GTP-binding</keyword>
<evidence type="ECO:0000256" key="11">
    <source>
        <dbReference type="ARBA" id="ARBA00022763"/>
    </source>
</evidence>
<keyword evidence="27" id="KW-1185">Reference proteome</keyword>
<dbReference type="InterPro" id="IPR003607">
    <property type="entry name" value="HD/PDEase_dom"/>
</dbReference>
<evidence type="ECO:0000256" key="21">
    <source>
        <dbReference type="ARBA" id="ARBA00048183"/>
    </source>
</evidence>
<evidence type="ECO:0000313" key="27">
    <source>
        <dbReference type="Proteomes" id="UP000796761"/>
    </source>
</evidence>
<evidence type="ECO:0000256" key="20">
    <source>
        <dbReference type="ARBA" id="ARBA00047812"/>
    </source>
</evidence>
<comment type="catalytic activity">
    <reaction evidence="20">
        <text>dATP + H2O = 2'-deoxyadenosine + triphosphate + H(+)</text>
        <dbReference type="Rhea" id="RHEA:67648"/>
        <dbReference type="ChEBI" id="CHEBI:15377"/>
        <dbReference type="ChEBI" id="CHEBI:15378"/>
        <dbReference type="ChEBI" id="CHEBI:17256"/>
        <dbReference type="ChEBI" id="CHEBI:18036"/>
        <dbReference type="ChEBI" id="CHEBI:61404"/>
    </reaction>
    <physiologicalReaction direction="left-to-right" evidence="20">
        <dbReference type="Rhea" id="RHEA:67649"/>
    </physiologicalReaction>
</comment>
<dbReference type="GO" id="GO:0006203">
    <property type="term" value="P:dGTP catabolic process"/>
    <property type="evidence" value="ECO:0007669"/>
    <property type="project" value="TreeGrafter"/>
</dbReference>
<reference evidence="26" key="1">
    <citation type="submission" date="2019-04" db="EMBL/GenBank/DDBJ databases">
        <title>Genome assembly of Zosterops borbonicus 15179.</title>
        <authorList>
            <person name="Leroy T."/>
            <person name="Anselmetti Y."/>
            <person name="Tilak M.-K."/>
            <person name="Nabholz B."/>
        </authorList>
    </citation>
    <scope>NUCLEOTIDE SEQUENCE</scope>
    <source>
        <strain evidence="26">HGM_15179</strain>
        <tissue evidence="26">Muscle</tissue>
    </source>
</reference>
<dbReference type="CDD" id="cd00077">
    <property type="entry name" value="HDc"/>
    <property type="match status" value="1"/>
</dbReference>
<evidence type="ECO:0000256" key="10">
    <source>
        <dbReference type="ARBA" id="ARBA00022741"/>
    </source>
</evidence>
<evidence type="ECO:0000256" key="9">
    <source>
        <dbReference type="ARBA" id="ARBA00022723"/>
    </source>
</evidence>
<dbReference type="GO" id="GO:0006260">
    <property type="term" value="P:DNA replication"/>
    <property type="evidence" value="ECO:0007669"/>
    <property type="project" value="UniProtKB-KW"/>
</dbReference>
<dbReference type="AlphaFoldDB" id="A0A8K1LIS5"/>
<evidence type="ECO:0000256" key="1">
    <source>
        <dbReference type="ARBA" id="ARBA00004123"/>
    </source>
</evidence>
<dbReference type="Proteomes" id="UP000796761">
    <property type="component" value="Unassembled WGS sequence"/>
</dbReference>
<evidence type="ECO:0000256" key="6">
    <source>
        <dbReference type="ARBA" id="ARBA00022533"/>
    </source>
</evidence>
<evidence type="ECO:0000259" key="25">
    <source>
        <dbReference type="PROSITE" id="PS51831"/>
    </source>
</evidence>
<keyword evidence="6" id="KW-0021">Allosteric enzyme</keyword>
<evidence type="ECO:0000256" key="18">
    <source>
        <dbReference type="ARBA" id="ARBA00023242"/>
    </source>
</evidence>
<keyword evidence="15" id="KW-0051">Antiviral defense</keyword>
<keyword evidence="18" id="KW-0539">Nucleus</keyword>
<evidence type="ECO:0000313" key="26">
    <source>
        <dbReference type="EMBL" id="TRZ15168.1"/>
    </source>
</evidence>
<dbReference type="GO" id="GO:0046872">
    <property type="term" value="F:metal ion binding"/>
    <property type="evidence" value="ECO:0007669"/>
    <property type="project" value="UniProtKB-KW"/>
</dbReference>
<dbReference type="GO" id="GO:0045087">
    <property type="term" value="P:innate immune response"/>
    <property type="evidence" value="ECO:0007669"/>
    <property type="project" value="UniProtKB-KW"/>
</dbReference>
<dbReference type="Pfam" id="PF01966">
    <property type="entry name" value="HD"/>
    <property type="match status" value="1"/>
</dbReference>
<comment type="similarity">
    <text evidence="3">Belongs to the SAMHD1 family.</text>
</comment>
<evidence type="ECO:0000256" key="16">
    <source>
        <dbReference type="ARBA" id="ARBA00023134"/>
    </source>
</evidence>
<evidence type="ECO:0000256" key="15">
    <source>
        <dbReference type="ARBA" id="ARBA00023118"/>
    </source>
</evidence>
<evidence type="ECO:0000256" key="2">
    <source>
        <dbReference type="ARBA" id="ARBA00004286"/>
    </source>
</evidence>